<keyword evidence="3" id="KW-1185">Reference proteome</keyword>
<dbReference type="InterPro" id="IPR012296">
    <property type="entry name" value="Nuclease_put_TT1808"/>
</dbReference>
<dbReference type="PANTHER" id="PTHR34107:SF2">
    <property type="entry name" value="SLL0888 PROTEIN"/>
    <property type="match status" value="1"/>
</dbReference>
<comment type="caution">
    <text evidence="2">The sequence shown here is derived from an EMBL/GenBank/DDBJ whole genome shotgun (WGS) entry which is preliminary data.</text>
</comment>
<evidence type="ECO:0000313" key="3">
    <source>
        <dbReference type="Proteomes" id="UP001604335"/>
    </source>
</evidence>
<keyword evidence="2" id="KW-0255">Endonuclease</keyword>
<evidence type="ECO:0000259" key="1">
    <source>
        <dbReference type="Pfam" id="PF05685"/>
    </source>
</evidence>
<dbReference type="PANTHER" id="PTHR34107">
    <property type="entry name" value="SLL0198 PROTEIN-RELATED"/>
    <property type="match status" value="1"/>
</dbReference>
<protein>
    <submittedName>
        <fullName evidence="2">Uma2 family endonuclease</fullName>
    </submittedName>
</protein>
<organism evidence="2 3">
    <name type="scientific">Limnothrix redekei LRLZ20PSL1</name>
    <dbReference type="NCBI Taxonomy" id="3112953"/>
    <lineage>
        <taxon>Bacteria</taxon>
        <taxon>Bacillati</taxon>
        <taxon>Cyanobacteriota</taxon>
        <taxon>Cyanophyceae</taxon>
        <taxon>Pseudanabaenales</taxon>
        <taxon>Pseudanabaenaceae</taxon>
        <taxon>Limnothrix</taxon>
    </lineage>
</organism>
<dbReference type="InterPro" id="IPR011335">
    <property type="entry name" value="Restrct_endonuc-II-like"/>
</dbReference>
<dbReference type="CDD" id="cd06260">
    <property type="entry name" value="DUF820-like"/>
    <property type="match status" value="1"/>
</dbReference>
<keyword evidence="2" id="KW-0378">Hydrolase</keyword>
<keyword evidence="2" id="KW-0540">Nuclease</keyword>
<dbReference type="SUPFAM" id="SSF52980">
    <property type="entry name" value="Restriction endonuclease-like"/>
    <property type="match status" value="1"/>
</dbReference>
<reference evidence="3" key="1">
    <citation type="journal article" date="2024" name="Algal Res.">
        <title>Biochemical, toxicological and genomic investigation of a high-biomass producing Limnothrix strain isolated from Italian shallow drinking water reservoir.</title>
        <authorList>
            <person name="Simonazzi M."/>
            <person name="Shishido T.K."/>
            <person name="Delbaje E."/>
            <person name="Wahlsten M."/>
            <person name="Fewer D.P."/>
            <person name="Sivonen K."/>
            <person name="Pezzolesi L."/>
            <person name="Pistocchi R."/>
        </authorList>
    </citation>
    <scope>NUCLEOTIDE SEQUENCE [LARGE SCALE GENOMIC DNA]</scope>
    <source>
        <strain evidence="3">LRLZ20PSL1</strain>
    </source>
</reference>
<gene>
    <name evidence="2" type="ORF">VPK24_02550</name>
</gene>
<dbReference type="Proteomes" id="UP001604335">
    <property type="component" value="Unassembled WGS sequence"/>
</dbReference>
<feature type="domain" description="Putative restriction endonuclease" evidence="1">
    <location>
        <begin position="12"/>
        <end position="171"/>
    </location>
</feature>
<dbReference type="Gene3D" id="3.90.1570.10">
    <property type="entry name" value="tt1808, chain A"/>
    <property type="match status" value="1"/>
</dbReference>
<dbReference type="EMBL" id="JAZAQF010000012">
    <property type="protein sequence ID" value="MFG3816503.1"/>
    <property type="molecule type" value="Genomic_DNA"/>
</dbReference>
<proteinExistence type="predicted"/>
<sequence>MITTRDRLLTFEDYLNHQADDSASDVRYELVDGELIPMNPPRIEHFLIAQFLSDYLRQVIGQNNLPWMVFAEIGVRTGFRRSRVVDLCVVQREQVQELAGRSAVFETPPLLAVEIVSLDSIGRDYRYKRSEYAAAGIPEYWIVDPLENRLTILQLREGLYDEIPQDQSGLIQSPILSTMGQPSTDQQPAITIEQIWQAAHLAPDPA</sequence>
<dbReference type="GO" id="GO:0004519">
    <property type="term" value="F:endonuclease activity"/>
    <property type="evidence" value="ECO:0007669"/>
    <property type="project" value="UniProtKB-KW"/>
</dbReference>
<evidence type="ECO:0000313" key="2">
    <source>
        <dbReference type="EMBL" id="MFG3816503.1"/>
    </source>
</evidence>
<accession>A0ABW7C6K5</accession>
<dbReference type="Pfam" id="PF05685">
    <property type="entry name" value="Uma2"/>
    <property type="match status" value="1"/>
</dbReference>
<name>A0ABW7C6K5_9CYAN</name>
<dbReference type="InterPro" id="IPR008538">
    <property type="entry name" value="Uma2"/>
</dbReference>
<dbReference type="RefSeq" id="WP_393010440.1">
    <property type="nucleotide sequence ID" value="NZ_JAZAQF010000012.1"/>
</dbReference>